<name>A0A8B6CK30_MYTGA</name>
<evidence type="ECO:0000256" key="2">
    <source>
        <dbReference type="RuleBase" id="RU004011"/>
    </source>
</evidence>
<evidence type="ECO:0000259" key="3">
    <source>
        <dbReference type="SMART" id="SM00562"/>
    </source>
</evidence>
<keyword evidence="5" id="KW-1185">Reference proteome</keyword>
<gene>
    <name evidence="4" type="ORF">MGAL_10B055723</name>
</gene>
<evidence type="ECO:0000256" key="1">
    <source>
        <dbReference type="PROSITE-ProRule" id="PRU00706"/>
    </source>
</evidence>
<feature type="domain" description="Nucleoside diphosphate kinase-like" evidence="3">
    <location>
        <begin position="224"/>
        <end position="335"/>
    </location>
</feature>
<dbReference type="Pfam" id="PF18738">
    <property type="entry name" value="HEPN_DZIP3"/>
    <property type="match status" value="1"/>
</dbReference>
<dbReference type="Gene3D" id="3.30.70.141">
    <property type="entry name" value="Nucleoside diphosphate kinase-like domain"/>
    <property type="match status" value="1"/>
</dbReference>
<dbReference type="InterPro" id="IPR034907">
    <property type="entry name" value="NDK-like_dom"/>
</dbReference>
<dbReference type="PANTHER" id="PTHR46135">
    <property type="entry name" value="NME/NM23 FAMILY MEMBER 8"/>
    <property type="match status" value="1"/>
</dbReference>
<dbReference type="InterPro" id="IPR036850">
    <property type="entry name" value="NDK-like_dom_sf"/>
</dbReference>
<dbReference type="SMART" id="SM00562">
    <property type="entry name" value="NDK"/>
    <property type="match status" value="1"/>
</dbReference>
<dbReference type="PRINTS" id="PR01243">
    <property type="entry name" value="NUCDPKINASE"/>
</dbReference>
<dbReference type="Proteomes" id="UP000596742">
    <property type="component" value="Unassembled WGS sequence"/>
</dbReference>
<dbReference type="EMBL" id="UYJE01001809">
    <property type="protein sequence ID" value="VDI05333.1"/>
    <property type="molecule type" value="Genomic_DNA"/>
</dbReference>
<evidence type="ECO:0000313" key="5">
    <source>
        <dbReference type="Proteomes" id="UP000596742"/>
    </source>
</evidence>
<dbReference type="SUPFAM" id="SSF54919">
    <property type="entry name" value="Nucleoside diphosphate kinase, NDK"/>
    <property type="match status" value="1"/>
</dbReference>
<dbReference type="PANTHER" id="PTHR46135:SF3">
    <property type="entry name" value="NME_NM23 FAMILY MEMBER 8"/>
    <property type="match status" value="1"/>
</dbReference>
<dbReference type="GO" id="GO:0004550">
    <property type="term" value="F:nucleoside diphosphate kinase activity"/>
    <property type="evidence" value="ECO:0007669"/>
    <property type="project" value="InterPro"/>
</dbReference>
<dbReference type="InterPro" id="IPR041249">
    <property type="entry name" value="HEPN_DZIP3"/>
</dbReference>
<comment type="caution">
    <text evidence="1">Lacks conserved residue(s) required for the propagation of feature annotation.</text>
</comment>
<dbReference type="PROSITE" id="PS51374">
    <property type="entry name" value="NDPK_LIKE"/>
    <property type="match status" value="1"/>
</dbReference>
<organism evidence="4 5">
    <name type="scientific">Mytilus galloprovincialis</name>
    <name type="common">Mediterranean mussel</name>
    <dbReference type="NCBI Taxonomy" id="29158"/>
    <lineage>
        <taxon>Eukaryota</taxon>
        <taxon>Metazoa</taxon>
        <taxon>Spiralia</taxon>
        <taxon>Lophotrochozoa</taxon>
        <taxon>Mollusca</taxon>
        <taxon>Bivalvia</taxon>
        <taxon>Autobranchia</taxon>
        <taxon>Pteriomorphia</taxon>
        <taxon>Mytilida</taxon>
        <taxon>Mytiloidea</taxon>
        <taxon>Mytilidae</taxon>
        <taxon>Mytilinae</taxon>
        <taxon>Mytilus</taxon>
    </lineage>
</organism>
<proteinExistence type="inferred from homology"/>
<dbReference type="GO" id="GO:0006228">
    <property type="term" value="P:UTP biosynthetic process"/>
    <property type="evidence" value="ECO:0007669"/>
    <property type="project" value="InterPro"/>
</dbReference>
<comment type="similarity">
    <text evidence="1 2">Belongs to the NDK family.</text>
</comment>
<dbReference type="OrthoDB" id="6089079at2759"/>
<dbReference type="InterPro" id="IPR001564">
    <property type="entry name" value="Nucleoside_diP_kinase"/>
</dbReference>
<sequence length="341" mass="39617">MAADKDINQHLTAVMVVIDVYPKMMREMIVNTFPPQFAVMLIQNDPHQILMNNITSQQKKMVKTLDTNGYDALDLSCLYKVIRHCKLLPPPNQGWGNIPKTEDQSKGDDVERMKRHRNDILHRPRGGLSVEERDYFFQQSIEIATRMDIRNGSPQNGFEYQIEKIKTEIVRTVSKKKYMEALESLAECKEKLHEKDRPCIILCYGDNFTKKIGTQYDQEDLKKKEVTVALIKPDVVEEGKVDQIIEDIREAGIEILRHEKRQLTEDDVRDRFYSHLQNQQYFHDLVQFMTSGPSHVLVLTKCNNGENIIENFKDLIGPTDVEEAKTYKPERFVVNYVTVVA</sequence>
<dbReference type="AlphaFoldDB" id="A0A8B6CK30"/>
<dbReference type="GO" id="GO:0006183">
    <property type="term" value="P:GTP biosynthetic process"/>
    <property type="evidence" value="ECO:0007669"/>
    <property type="project" value="InterPro"/>
</dbReference>
<reference evidence="4" key="1">
    <citation type="submission" date="2018-11" db="EMBL/GenBank/DDBJ databases">
        <authorList>
            <person name="Alioto T."/>
            <person name="Alioto T."/>
        </authorList>
    </citation>
    <scope>NUCLEOTIDE SEQUENCE</scope>
</reference>
<protein>
    <submittedName>
        <fullName evidence="4">Thioredoxin domain-containing protein 3</fullName>
    </submittedName>
</protein>
<dbReference type="GO" id="GO:0006241">
    <property type="term" value="P:CTP biosynthetic process"/>
    <property type="evidence" value="ECO:0007669"/>
    <property type="project" value="InterPro"/>
</dbReference>
<evidence type="ECO:0000313" key="4">
    <source>
        <dbReference type="EMBL" id="VDI05333.1"/>
    </source>
</evidence>
<dbReference type="Pfam" id="PF00334">
    <property type="entry name" value="NDK"/>
    <property type="match status" value="1"/>
</dbReference>
<dbReference type="InterPro" id="IPR051766">
    <property type="entry name" value="TXND_domain-containing"/>
</dbReference>
<accession>A0A8B6CK30</accession>
<comment type="caution">
    <text evidence="4">The sequence shown here is derived from an EMBL/GenBank/DDBJ whole genome shotgun (WGS) entry which is preliminary data.</text>
</comment>